<gene>
    <name evidence="2" type="ORF">B0T25DRAFT_542001</name>
</gene>
<dbReference type="EMBL" id="JAUIQD010000004">
    <property type="protein sequence ID" value="KAK3352437.1"/>
    <property type="molecule type" value="Genomic_DNA"/>
</dbReference>
<dbReference type="Proteomes" id="UP001275084">
    <property type="component" value="Unassembled WGS sequence"/>
</dbReference>
<proteinExistence type="predicted"/>
<name>A0AAJ0HHE6_9PEZI</name>
<sequence>MPSQEDVSPCPLQHIIDQLERQRMRVASMRLLALDQAFYHDLASGGDVVTLRQAGRLFQCLMETSYACGFSKPVDKAVNNLLLHATKGCEKQSSYFQSLCGGQDSLRWLPPSEIEIKDLLEDYRSFVNYITSQDASHQPRDRNLTEVRRRLQKLSPKINDIVTWRHRPDRSPDTPSRNTRSGMVNAISGSHTPGTRSKAVHASPTPTYQAPDTQSSTYTPPTSEMDSSIWSPPPSGYASGYDTDFTIPTQEAEPCPNYLLTPLENNGKFPPPPARFRMFNGMLEEITQPFDSGIAVSDNGHVAAKKSRWRDQQQDPW</sequence>
<comment type="caution">
    <text evidence="2">The sequence shown here is derived from an EMBL/GenBank/DDBJ whole genome shotgun (WGS) entry which is preliminary data.</text>
</comment>
<evidence type="ECO:0000256" key="1">
    <source>
        <dbReference type="SAM" id="MobiDB-lite"/>
    </source>
</evidence>
<evidence type="ECO:0000313" key="2">
    <source>
        <dbReference type="EMBL" id="KAK3352437.1"/>
    </source>
</evidence>
<feature type="compositionally biased region" description="Polar residues" evidence="1">
    <location>
        <begin position="173"/>
        <end position="195"/>
    </location>
</feature>
<reference evidence="2" key="2">
    <citation type="submission" date="2023-06" db="EMBL/GenBank/DDBJ databases">
        <authorList>
            <consortium name="Lawrence Berkeley National Laboratory"/>
            <person name="Haridas S."/>
            <person name="Hensen N."/>
            <person name="Bonometti L."/>
            <person name="Westerberg I."/>
            <person name="Brannstrom I.O."/>
            <person name="Guillou S."/>
            <person name="Cros-Aarteil S."/>
            <person name="Calhoun S."/>
            <person name="Kuo A."/>
            <person name="Mondo S."/>
            <person name="Pangilinan J."/>
            <person name="Riley R."/>
            <person name="Labutti K."/>
            <person name="Andreopoulos B."/>
            <person name="Lipzen A."/>
            <person name="Chen C."/>
            <person name="Yanf M."/>
            <person name="Daum C."/>
            <person name="Ng V."/>
            <person name="Clum A."/>
            <person name="Steindorff A."/>
            <person name="Ohm R."/>
            <person name="Martin F."/>
            <person name="Silar P."/>
            <person name="Natvig D."/>
            <person name="Lalanne C."/>
            <person name="Gautier V."/>
            <person name="Ament-Velasquez S.L."/>
            <person name="Kruys A."/>
            <person name="Hutchinson M.I."/>
            <person name="Powell A.J."/>
            <person name="Barry K."/>
            <person name="Miller A.N."/>
            <person name="Grigoriev I.V."/>
            <person name="Debuchy R."/>
            <person name="Gladieux P."/>
            <person name="Thoren M.H."/>
            <person name="Johannesson H."/>
        </authorList>
    </citation>
    <scope>NUCLEOTIDE SEQUENCE</scope>
    <source>
        <strain evidence="2">CBS 955.72</strain>
    </source>
</reference>
<evidence type="ECO:0000313" key="3">
    <source>
        <dbReference type="Proteomes" id="UP001275084"/>
    </source>
</evidence>
<keyword evidence="3" id="KW-1185">Reference proteome</keyword>
<reference evidence="2" key="1">
    <citation type="journal article" date="2023" name="Mol. Phylogenet. Evol.">
        <title>Genome-scale phylogeny and comparative genomics of the fungal order Sordariales.</title>
        <authorList>
            <person name="Hensen N."/>
            <person name="Bonometti L."/>
            <person name="Westerberg I."/>
            <person name="Brannstrom I.O."/>
            <person name="Guillou S."/>
            <person name="Cros-Aarteil S."/>
            <person name="Calhoun S."/>
            <person name="Haridas S."/>
            <person name="Kuo A."/>
            <person name="Mondo S."/>
            <person name="Pangilinan J."/>
            <person name="Riley R."/>
            <person name="LaButti K."/>
            <person name="Andreopoulos B."/>
            <person name="Lipzen A."/>
            <person name="Chen C."/>
            <person name="Yan M."/>
            <person name="Daum C."/>
            <person name="Ng V."/>
            <person name="Clum A."/>
            <person name="Steindorff A."/>
            <person name="Ohm R.A."/>
            <person name="Martin F."/>
            <person name="Silar P."/>
            <person name="Natvig D.O."/>
            <person name="Lalanne C."/>
            <person name="Gautier V."/>
            <person name="Ament-Velasquez S.L."/>
            <person name="Kruys A."/>
            <person name="Hutchinson M.I."/>
            <person name="Powell A.J."/>
            <person name="Barry K."/>
            <person name="Miller A.N."/>
            <person name="Grigoriev I.V."/>
            <person name="Debuchy R."/>
            <person name="Gladieux P."/>
            <person name="Hiltunen Thoren M."/>
            <person name="Johannesson H."/>
        </authorList>
    </citation>
    <scope>NUCLEOTIDE SEQUENCE</scope>
    <source>
        <strain evidence="2">CBS 955.72</strain>
    </source>
</reference>
<organism evidence="2 3">
    <name type="scientific">Lasiosphaeria hispida</name>
    <dbReference type="NCBI Taxonomy" id="260671"/>
    <lineage>
        <taxon>Eukaryota</taxon>
        <taxon>Fungi</taxon>
        <taxon>Dikarya</taxon>
        <taxon>Ascomycota</taxon>
        <taxon>Pezizomycotina</taxon>
        <taxon>Sordariomycetes</taxon>
        <taxon>Sordariomycetidae</taxon>
        <taxon>Sordariales</taxon>
        <taxon>Lasiosphaeriaceae</taxon>
        <taxon>Lasiosphaeria</taxon>
    </lineage>
</organism>
<feature type="compositionally biased region" description="Polar residues" evidence="1">
    <location>
        <begin position="204"/>
        <end position="230"/>
    </location>
</feature>
<feature type="region of interest" description="Disordered" evidence="1">
    <location>
        <begin position="161"/>
        <end position="242"/>
    </location>
</feature>
<dbReference type="AlphaFoldDB" id="A0AAJ0HHE6"/>
<accession>A0AAJ0HHE6</accession>
<protein>
    <submittedName>
        <fullName evidence="2">Uncharacterized protein</fullName>
    </submittedName>
</protein>